<evidence type="ECO:0000313" key="2">
    <source>
        <dbReference type="EMBL" id="BAN21370.1"/>
    </source>
</evidence>
<accession>R4WKL8</accession>
<organism evidence="2">
    <name type="scientific">Riptortus pedestris</name>
    <name type="common">Bean bug</name>
    <dbReference type="NCBI Taxonomy" id="329032"/>
    <lineage>
        <taxon>Eukaryota</taxon>
        <taxon>Metazoa</taxon>
        <taxon>Ecdysozoa</taxon>
        <taxon>Arthropoda</taxon>
        <taxon>Hexapoda</taxon>
        <taxon>Insecta</taxon>
        <taxon>Pterygota</taxon>
        <taxon>Neoptera</taxon>
        <taxon>Paraneoptera</taxon>
        <taxon>Hemiptera</taxon>
        <taxon>Heteroptera</taxon>
        <taxon>Panheteroptera</taxon>
        <taxon>Pentatomomorpha</taxon>
        <taxon>Coreoidea</taxon>
        <taxon>Alydidae</taxon>
        <taxon>Riptortus</taxon>
    </lineage>
</organism>
<name>R4WKL8_RIPPE</name>
<protein>
    <submittedName>
        <fullName evidence="2">Unkown protein</fullName>
    </submittedName>
</protein>
<sequence length="116" mass="13339">MFDDRRSERRPMPVIEESHELMDFLVFATIVLLWTSGLIMIIFGVYVLISEYGLSVLMTLNLYPYTMILQCLAAFTILLGASVTTSLLTLDHGVPKRAIISNTERHRRWNCLRQSC</sequence>
<keyword evidence="1" id="KW-0472">Membrane</keyword>
<feature type="transmembrane region" description="Helical" evidence="1">
    <location>
        <begin position="67"/>
        <end position="90"/>
    </location>
</feature>
<evidence type="ECO:0000256" key="1">
    <source>
        <dbReference type="SAM" id="Phobius"/>
    </source>
</evidence>
<reference evidence="2" key="1">
    <citation type="journal article" date="2013" name="PLoS ONE">
        <title>Gene expression in gut symbiotic organ of stinkbug affected by extracellular bacterial symbiont.</title>
        <authorList>
            <person name="Futahashi R."/>
            <person name="Tanaka K."/>
            <person name="Tanahashi M."/>
            <person name="Nikoh N."/>
            <person name="Kikuchi Y."/>
            <person name="Lee B.L."/>
            <person name="Fukatsu T."/>
        </authorList>
    </citation>
    <scope>NUCLEOTIDE SEQUENCE</scope>
    <source>
        <tissue evidence="2">Midgut</tissue>
    </source>
</reference>
<feature type="transmembrane region" description="Helical" evidence="1">
    <location>
        <begin position="21"/>
        <end position="47"/>
    </location>
</feature>
<keyword evidence="1" id="KW-1133">Transmembrane helix</keyword>
<keyword evidence="1" id="KW-0812">Transmembrane</keyword>
<dbReference type="AlphaFoldDB" id="R4WKL8"/>
<dbReference type="EMBL" id="AK418155">
    <property type="protein sequence ID" value="BAN21370.1"/>
    <property type="molecule type" value="mRNA"/>
</dbReference>
<proteinExistence type="evidence at transcript level"/>